<organism evidence="3 4">
    <name type="scientific">Plakobranchus ocellatus</name>
    <dbReference type="NCBI Taxonomy" id="259542"/>
    <lineage>
        <taxon>Eukaryota</taxon>
        <taxon>Metazoa</taxon>
        <taxon>Spiralia</taxon>
        <taxon>Lophotrochozoa</taxon>
        <taxon>Mollusca</taxon>
        <taxon>Gastropoda</taxon>
        <taxon>Heterobranchia</taxon>
        <taxon>Euthyneura</taxon>
        <taxon>Panpulmonata</taxon>
        <taxon>Sacoglossa</taxon>
        <taxon>Placobranchoidea</taxon>
        <taxon>Plakobranchidae</taxon>
        <taxon>Plakobranchus</taxon>
    </lineage>
</organism>
<feature type="transmembrane region" description="Helical" evidence="2">
    <location>
        <begin position="165"/>
        <end position="192"/>
    </location>
</feature>
<feature type="compositionally biased region" description="Polar residues" evidence="1">
    <location>
        <begin position="359"/>
        <end position="369"/>
    </location>
</feature>
<feature type="transmembrane region" description="Helical" evidence="2">
    <location>
        <begin position="21"/>
        <end position="47"/>
    </location>
</feature>
<protein>
    <submittedName>
        <fullName evidence="3">Uncharacterized protein</fullName>
    </submittedName>
</protein>
<feature type="compositionally biased region" description="Basic and acidic residues" evidence="1">
    <location>
        <begin position="328"/>
        <end position="337"/>
    </location>
</feature>
<dbReference type="Proteomes" id="UP000735302">
    <property type="component" value="Unassembled WGS sequence"/>
</dbReference>
<proteinExistence type="predicted"/>
<feature type="compositionally biased region" description="Polar residues" evidence="1">
    <location>
        <begin position="295"/>
        <end position="304"/>
    </location>
</feature>
<feature type="region of interest" description="Disordered" evidence="1">
    <location>
        <begin position="387"/>
        <end position="445"/>
    </location>
</feature>
<keyword evidence="2" id="KW-0472">Membrane</keyword>
<evidence type="ECO:0000256" key="1">
    <source>
        <dbReference type="SAM" id="MobiDB-lite"/>
    </source>
</evidence>
<comment type="caution">
    <text evidence="3">The sequence shown here is derived from an EMBL/GenBank/DDBJ whole genome shotgun (WGS) entry which is preliminary data.</text>
</comment>
<feature type="transmembrane region" description="Helical" evidence="2">
    <location>
        <begin position="67"/>
        <end position="86"/>
    </location>
</feature>
<dbReference type="EMBL" id="BLXT01001321">
    <property type="protein sequence ID" value="GFN84643.1"/>
    <property type="molecule type" value="Genomic_DNA"/>
</dbReference>
<name>A0AAV3YNN4_9GAST</name>
<dbReference type="AlphaFoldDB" id="A0AAV3YNN4"/>
<feature type="compositionally biased region" description="Basic and acidic residues" evidence="1">
    <location>
        <begin position="416"/>
        <end position="437"/>
    </location>
</feature>
<reference evidence="3 4" key="1">
    <citation type="journal article" date="2021" name="Elife">
        <title>Chloroplast acquisition without the gene transfer in kleptoplastic sea slugs, Plakobranchus ocellatus.</title>
        <authorList>
            <person name="Maeda T."/>
            <person name="Takahashi S."/>
            <person name="Yoshida T."/>
            <person name="Shimamura S."/>
            <person name="Takaki Y."/>
            <person name="Nagai Y."/>
            <person name="Toyoda A."/>
            <person name="Suzuki Y."/>
            <person name="Arimoto A."/>
            <person name="Ishii H."/>
            <person name="Satoh N."/>
            <person name="Nishiyama T."/>
            <person name="Hasebe M."/>
            <person name="Maruyama T."/>
            <person name="Minagawa J."/>
            <person name="Obokata J."/>
            <person name="Shigenobu S."/>
        </authorList>
    </citation>
    <scope>NUCLEOTIDE SEQUENCE [LARGE SCALE GENOMIC DNA]</scope>
</reference>
<keyword evidence="2" id="KW-1133">Transmembrane helix</keyword>
<sequence length="455" mass="51531">MVTLLTTTLTFPTYITIAHELLFMHGWLAVILIVGLAVESSALFYIWLCYPSWELAHNSTLKRDLQYMITFFACVHVLTTATPSHVCHVVQPVLFTLIYVIFTLVWQLVFSYWNAVSNIAQKIQTDLFTSNNSKKAQPVTLDDVPLDLLLPISGMPIYKSLDWKYWPSACGVGLAWIVVTAVCHFAIMALSLGRRRLLRNIRQQPTYEPKTEANQEGDNNHNEVAGSVLEPTSDIEVPMENETAHAVAHSLRSAGDYITTKSESQKERVSNTPQFPLHGAISKSYQYLKDAFPMSQESKQSADQSRLRERESKSELDKQQNFMGLKSPPEKEGENDRSFVLSSHHRMLNSKKKLKKSSINVQSKPAPSHVFQMSDQSVNAINDSKMKVRKDQSKIVSPHPSRTSREIASTRPLTTNKKDKSRTESVRLSRTDREDQSKPAITRSSKVVNLYQQSF</sequence>
<feature type="compositionally biased region" description="Basic residues" evidence="1">
    <location>
        <begin position="343"/>
        <end position="356"/>
    </location>
</feature>
<evidence type="ECO:0000313" key="3">
    <source>
        <dbReference type="EMBL" id="GFN84643.1"/>
    </source>
</evidence>
<evidence type="ECO:0000313" key="4">
    <source>
        <dbReference type="Proteomes" id="UP000735302"/>
    </source>
</evidence>
<feature type="compositionally biased region" description="Basic and acidic residues" evidence="1">
    <location>
        <begin position="305"/>
        <end position="318"/>
    </location>
</feature>
<accession>A0AAV3YNN4</accession>
<keyword evidence="4" id="KW-1185">Reference proteome</keyword>
<keyword evidence="2" id="KW-0812">Transmembrane</keyword>
<feature type="transmembrane region" description="Helical" evidence="2">
    <location>
        <begin position="93"/>
        <end position="113"/>
    </location>
</feature>
<feature type="region of interest" description="Disordered" evidence="1">
    <location>
        <begin position="294"/>
        <end position="369"/>
    </location>
</feature>
<gene>
    <name evidence="3" type="ORF">PoB_001114900</name>
</gene>
<evidence type="ECO:0000256" key="2">
    <source>
        <dbReference type="SAM" id="Phobius"/>
    </source>
</evidence>